<feature type="binding site" evidence="7">
    <location>
        <position position="249"/>
    </location>
    <ligand>
        <name>glyoxylate</name>
        <dbReference type="ChEBI" id="CHEBI:36655"/>
    </ligand>
</feature>
<reference evidence="9 10" key="1">
    <citation type="submission" date="2012-11" db="EMBL/GenBank/DDBJ databases">
        <title>Whole genome sequence of Acidisphaera rubrifaciens HS-AP3.</title>
        <authorList>
            <person name="Azuma Y."/>
            <person name="Higashiura N."/>
            <person name="Hirakawa H."/>
            <person name="Matsushita K."/>
        </authorList>
    </citation>
    <scope>NUCLEOTIDE SEQUENCE [LARGE SCALE GENOMIC DNA]</scope>
    <source>
        <strain evidence="9 10">HS-AP3</strain>
    </source>
</reference>
<dbReference type="OrthoDB" id="9770452at2"/>
<keyword evidence="4" id="KW-0560">Oxidoreductase</keyword>
<dbReference type="EMBL" id="BANB01000458">
    <property type="protein sequence ID" value="GAN77780.1"/>
    <property type="molecule type" value="Genomic_DNA"/>
</dbReference>
<keyword evidence="3 7" id="KW-0288">FMN</keyword>
<feature type="domain" description="FMN hydroxy acid dehydrogenase" evidence="8">
    <location>
        <begin position="11"/>
        <end position="351"/>
    </location>
</feature>
<evidence type="ECO:0000256" key="2">
    <source>
        <dbReference type="ARBA" id="ARBA00022630"/>
    </source>
</evidence>
<evidence type="ECO:0000256" key="1">
    <source>
        <dbReference type="ARBA" id="ARBA00001917"/>
    </source>
</evidence>
<dbReference type="InterPro" id="IPR012133">
    <property type="entry name" value="Alpha-hydoxy_acid_DH_FMN"/>
</dbReference>
<evidence type="ECO:0000313" key="9">
    <source>
        <dbReference type="EMBL" id="GAN77780.1"/>
    </source>
</evidence>
<dbReference type="CDD" id="cd02809">
    <property type="entry name" value="alpha_hydroxyacid_oxid_FMN"/>
    <property type="match status" value="1"/>
</dbReference>
<proteinExistence type="inferred from homology"/>
<dbReference type="Proteomes" id="UP000032680">
    <property type="component" value="Unassembled WGS sequence"/>
</dbReference>
<feature type="binding site" evidence="7">
    <location>
        <position position="143"/>
    </location>
    <ligand>
        <name>glyoxylate</name>
        <dbReference type="ChEBI" id="CHEBI:36655"/>
    </ligand>
</feature>
<feature type="binding site" evidence="7">
    <location>
        <position position="244"/>
    </location>
    <ligand>
        <name>FMN</name>
        <dbReference type="ChEBI" id="CHEBI:58210"/>
    </ligand>
</feature>
<dbReference type="InterPro" id="IPR037396">
    <property type="entry name" value="FMN_HAD"/>
</dbReference>
<comment type="caution">
    <text evidence="9">The sequence shown here is derived from an EMBL/GenBank/DDBJ whole genome shotgun (WGS) entry which is preliminary data.</text>
</comment>
<organism evidence="9 10">
    <name type="scientific">Acidisphaera rubrifaciens HS-AP3</name>
    <dbReference type="NCBI Taxonomy" id="1231350"/>
    <lineage>
        <taxon>Bacteria</taxon>
        <taxon>Pseudomonadati</taxon>
        <taxon>Pseudomonadota</taxon>
        <taxon>Alphaproteobacteria</taxon>
        <taxon>Acetobacterales</taxon>
        <taxon>Acetobacteraceae</taxon>
        <taxon>Acidisphaera</taxon>
    </lineage>
</organism>
<evidence type="ECO:0000259" key="8">
    <source>
        <dbReference type="PROSITE" id="PS51349"/>
    </source>
</evidence>
<evidence type="ECO:0000256" key="3">
    <source>
        <dbReference type="ARBA" id="ARBA00022643"/>
    </source>
</evidence>
<dbReference type="PANTHER" id="PTHR10578">
    <property type="entry name" value="S -2-HYDROXY-ACID OXIDASE-RELATED"/>
    <property type="match status" value="1"/>
</dbReference>
<dbReference type="AlphaFoldDB" id="A0A0D6P7P0"/>
<dbReference type="InterPro" id="IPR013785">
    <property type="entry name" value="Aldolase_TIM"/>
</dbReference>
<dbReference type="SUPFAM" id="SSF51395">
    <property type="entry name" value="FMN-linked oxidoreductases"/>
    <property type="match status" value="1"/>
</dbReference>
<dbReference type="RefSeq" id="WP_048862015.1">
    <property type="nucleotide sequence ID" value="NZ_BANB01000458.1"/>
</dbReference>
<accession>A0A0D6P7P0</accession>
<evidence type="ECO:0000256" key="7">
    <source>
        <dbReference type="PIRSR" id="PIRSR000138-2"/>
    </source>
</evidence>
<feature type="binding site" evidence="7">
    <location>
        <position position="178"/>
    </location>
    <ligand>
        <name>glyoxylate</name>
        <dbReference type="ChEBI" id="CHEBI:36655"/>
    </ligand>
</feature>
<evidence type="ECO:0000256" key="6">
    <source>
        <dbReference type="PIRSR" id="PIRSR000138-1"/>
    </source>
</evidence>
<dbReference type="InterPro" id="IPR000262">
    <property type="entry name" value="FMN-dep_DH"/>
</dbReference>
<dbReference type="GO" id="GO:0005886">
    <property type="term" value="C:plasma membrane"/>
    <property type="evidence" value="ECO:0007669"/>
    <property type="project" value="TreeGrafter"/>
</dbReference>
<evidence type="ECO:0000313" key="10">
    <source>
        <dbReference type="Proteomes" id="UP000032680"/>
    </source>
</evidence>
<protein>
    <submittedName>
        <fullName evidence="9">FMN-dependent alpha-hydroxy acid dehydrogenase glycolate oxidase</fullName>
    </submittedName>
</protein>
<evidence type="ECO:0000256" key="5">
    <source>
        <dbReference type="ARBA" id="ARBA00024042"/>
    </source>
</evidence>
<feature type="binding site" evidence="7">
    <location>
        <position position="37"/>
    </location>
    <ligand>
        <name>glyoxylate</name>
        <dbReference type="ChEBI" id="CHEBI:36655"/>
    </ligand>
</feature>
<dbReference type="GO" id="GO:0010181">
    <property type="term" value="F:FMN binding"/>
    <property type="evidence" value="ECO:0007669"/>
    <property type="project" value="InterPro"/>
</dbReference>
<dbReference type="Gene3D" id="3.20.20.70">
    <property type="entry name" value="Aldolase class I"/>
    <property type="match status" value="1"/>
</dbReference>
<dbReference type="GO" id="GO:0004459">
    <property type="term" value="F:L-lactate dehydrogenase (NAD+) activity"/>
    <property type="evidence" value="ECO:0007669"/>
    <property type="project" value="TreeGrafter"/>
</dbReference>
<sequence>MASHQHADLPRADSTYECLHEFAEAARARLPIEAWDYLAGGAETETAVLRNRLALDSLAFRPRVLRDVSHVETKSAVLGRPSRLPVLLAPVGSLEAFTPGGAADAARAAAQFGIPVTVSSVTAPGLEASAEAAGDGRRIFQLYTRGDAAYVDDHVRRAVDCGYEAFCLTVDSAAYSRRERDLAKRHIRPWRLTASGMTYQAALSWDDVRRFKDRHTIPLMLKGIATAEDAATACDLGVEVIWVSNHGGRQLDHALGTMDMLPEVVAAAAGRARVIVDGGFLRGTDILKAIALGADSVAIGRLYCYALAAGGADALVRLLDILETEIAVDLALLGVTSAAALSPAYVRAAPPAALPGVLSGLPLIGQYPRDR</sequence>
<feature type="binding site" evidence="7">
    <location>
        <position position="246"/>
    </location>
    <ligand>
        <name>glyoxylate</name>
        <dbReference type="ChEBI" id="CHEBI:36655"/>
    </ligand>
</feature>
<feature type="binding site" evidence="7">
    <location>
        <begin position="300"/>
        <end position="301"/>
    </location>
    <ligand>
        <name>FMN</name>
        <dbReference type="ChEBI" id="CHEBI:58210"/>
    </ligand>
</feature>
<gene>
    <name evidence="9" type="ORF">Asru_0458_09</name>
</gene>
<dbReference type="PANTHER" id="PTHR10578:SF107">
    <property type="entry name" value="2-HYDROXYACID OXIDASE 1"/>
    <property type="match status" value="1"/>
</dbReference>
<name>A0A0D6P7P0_9PROT</name>
<dbReference type="Pfam" id="PF01070">
    <property type="entry name" value="FMN_dh"/>
    <property type="match status" value="2"/>
</dbReference>
<keyword evidence="2 7" id="KW-0285">Flavoprotein</keyword>
<feature type="binding site" evidence="7">
    <location>
        <position position="119"/>
    </location>
    <ligand>
        <name>FMN</name>
        <dbReference type="ChEBI" id="CHEBI:58210"/>
    </ligand>
</feature>
<evidence type="ECO:0000256" key="4">
    <source>
        <dbReference type="ARBA" id="ARBA00023002"/>
    </source>
</evidence>
<dbReference type="GO" id="GO:0009060">
    <property type="term" value="P:aerobic respiration"/>
    <property type="evidence" value="ECO:0007669"/>
    <property type="project" value="TreeGrafter"/>
</dbReference>
<feature type="binding site" evidence="7">
    <location>
        <position position="141"/>
    </location>
    <ligand>
        <name>FMN</name>
        <dbReference type="ChEBI" id="CHEBI:58210"/>
    </ligand>
</feature>
<comment type="similarity">
    <text evidence="5">Belongs to the FMN-dependent alpha-hydroxy acid dehydrogenase family.</text>
</comment>
<feature type="binding site" evidence="7">
    <location>
        <position position="169"/>
    </location>
    <ligand>
        <name>FMN</name>
        <dbReference type="ChEBI" id="CHEBI:58210"/>
    </ligand>
</feature>
<keyword evidence="10" id="KW-1185">Reference proteome</keyword>
<comment type="cofactor">
    <cofactor evidence="1">
        <name>FMN</name>
        <dbReference type="ChEBI" id="CHEBI:58210"/>
    </cofactor>
</comment>
<feature type="active site" description="Proton acceptor" evidence="6">
    <location>
        <position position="246"/>
    </location>
</feature>
<dbReference type="PROSITE" id="PS51349">
    <property type="entry name" value="FMN_HYDROXY_ACID_DH_2"/>
    <property type="match status" value="1"/>
</dbReference>
<dbReference type="PIRSF" id="PIRSF000138">
    <property type="entry name" value="Al-hdrx_acd_dh"/>
    <property type="match status" value="1"/>
</dbReference>
<feature type="binding site" evidence="7">
    <location>
        <position position="222"/>
    </location>
    <ligand>
        <name>FMN</name>
        <dbReference type="ChEBI" id="CHEBI:58210"/>
    </ligand>
</feature>
<feature type="binding site" evidence="7">
    <location>
        <begin position="90"/>
        <end position="92"/>
    </location>
    <ligand>
        <name>FMN</name>
        <dbReference type="ChEBI" id="CHEBI:58210"/>
    </ligand>
</feature>
<dbReference type="InterPro" id="IPR008259">
    <property type="entry name" value="FMN_hydac_DH_AS"/>
</dbReference>
<dbReference type="PROSITE" id="PS00557">
    <property type="entry name" value="FMN_HYDROXY_ACID_DH_1"/>
    <property type="match status" value="1"/>
</dbReference>